<dbReference type="Proteomes" id="UP001216907">
    <property type="component" value="Unassembled WGS sequence"/>
</dbReference>
<proteinExistence type="predicted"/>
<dbReference type="PANTHER" id="PTHR36057:SF1">
    <property type="entry name" value="LIPOPROTEIN LIPID ATTACHMENT SITE-LIKE PROTEIN, PUTATIVE (DUF1223)-RELATED"/>
    <property type="match status" value="1"/>
</dbReference>
<evidence type="ECO:0000313" key="2">
    <source>
        <dbReference type="EMBL" id="MDG3005059.1"/>
    </source>
</evidence>
<comment type="caution">
    <text evidence="2">The sequence shown here is derived from an EMBL/GenBank/DDBJ whole genome shotgun (WGS) entry which is preliminary data.</text>
</comment>
<sequence>MNLRRRTLLALVLAAGVCRPCVAADPDPSKRMVLVELYTSQGCDMCPTAEEILGKLAAQDSRIVPVAFHVDYFNTPWRDVFSDPLYSRRQATYNEVYAGPKPESYGLYYTPMLMIDGERSVNGRDPAAAVAAIRAARSKPPGVRLDVDLDLAADELSGKVKIRVTRRSARVGKAPLLVCAVLREDGVATDVPSGENAGKTLVARFPARRTEYDDVELKDDLPAAKEFAFTIDPSWKRDKLRLAVFVQDKRTAAVHQAVDLPWKPAAPATGSPAASGR</sequence>
<reference evidence="2 3" key="1">
    <citation type="submission" date="2023-03" db="EMBL/GenBank/DDBJ databases">
        <title>Paludisphaera mucosa sp. nov. a novel planctomycete from northern fen.</title>
        <authorList>
            <person name="Ivanova A."/>
        </authorList>
    </citation>
    <scope>NUCLEOTIDE SEQUENCE [LARGE SCALE GENOMIC DNA]</scope>
    <source>
        <strain evidence="2 3">Pla2</strain>
    </source>
</reference>
<feature type="chain" id="PRO_5046430177" evidence="1">
    <location>
        <begin position="24"/>
        <end position="277"/>
    </location>
</feature>
<dbReference type="RefSeq" id="WP_277861408.1">
    <property type="nucleotide sequence ID" value="NZ_JARRAG010000002.1"/>
</dbReference>
<dbReference type="PANTHER" id="PTHR36057">
    <property type="match status" value="1"/>
</dbReference>
<evidence type="ECO:0000313" key="3">
    <source>
        <dbReference type="Proteomes" id="UP001216907"/>
    </source>
</evidence>
<dbReference type="Pfam" id="PF06764">
    <property type="entry name" value="DUF1223"/>
    <property type="match status" value="1"/>
</dbReference>
<feature type="signal peptide" evidence="1">
    <location>
        <begin position="1"/>
        <end position="23"/>
    </location>
</feature>
<accession>A0ABT6FC82</accession>
<gene>
    <name evidence="2" type="ORF">PZE19_14825</name>
</gene>
<name>A0ABT6FC82_9BACT</name>
<dbReference type="InterPro" id="IPR036249">
    <property type="entry name" value="Thioredoxin-like_sf"/>
</dbReference>
<organism evidence="2 3">
    <name type="scientific">Paludisphaera mucosa</name>
    <dbReference type="NCBI Taxonomy" id="3030827"/>
    <lineage>
        <taxon>Bacteria</taxon>
        <taxon>Pseudomonadati</taxon>
        <taxon>Planctomycetota</taxon>
        <taxon>Planctomycetia</taxon>
        <taxon>Isosphaerales</taxon>
        <taxon>Isosphaeraceae</taxon>
        <taxon>Paludisphaera</taxon>
    </lineage>
</organism>
<keyword evidence="3" id="KW-1185">Reference proteome</keyword>
<evidence type="ECO:0000256" key="1">
    <source>
        <dbReference type="SAM" id="SignalP"/>
    </source>
</evidence>
<protein>
    <submittedName>
        <fullName evidence="2">DUF1223 domain-containing protein</fullName>
    </submittedName>
</protein>
<dbReference type="InterPro" id="IPR010634">
    <property type="entry name" value="DUF1223"/>
</dbReference>
<dbReference type="SUPFAM" id="SSF52833">
    <property type="entry name" value="Thioredoxin-like"/>
    <property type="match status" value="1"/>
</dbReference>
<keyword evidence="1" id="KW-0732">Signal</keyword>
<dbReference type="EMBL" id="JARRAG010000002">
    <property type="protein sequence ID" value="MDG3005059.1"/>
    <property type="molecule type" value="Genomic_DNA"/>
</dbReference>